<protein>
    <recommendedName>
        <fullName evidence="3">histidine kinase</fullName>
        <ecNumber evidence="3">2.7.13.3</ecNumber>
    </recommendedName>
</protein>
<dbReference type="RefSeq" id="WP_209556992.1">
    <property type="nucleotide sequence ID" value="NZ_JAEDXU010000003.1"/>
</dbReference>
<evidence type="ECO:0000256" key="5">
    <source>
        <dbReference type="ARBA" id="ARBA00022679"/>
    </source>
</evidence>
<dbReference type="EMBL" id="JAEDXU010000003">
    <property type="protein sequence ID" value="MBP1046172.1"/>
    <property type="molecule type" value="Genomic_DNA"/>
</dbReference>
<dbReference type="PANTHER" id="PTHR45453">
    <property type="entry name" value="PHOSPHATE REGULON SENSOR PROTEIN PHOR"/>
    <property type="match status" value="1"/>
</dbReference>
<dbReference type="SMART" id="SM00388">
    <property type="entry name" value="HisKA"/>
    <property type="match status" value="1"/>
</dbReference>
<dbReference type="InterPro" id="IPR050351">
    <property type="entry name" value="BphY/WalK/GraS-like"/>
</dbReference>
<evidence type="ECO:0000259" key="8">
    <source>
        <dbReference type="PROSITE" id="PS50109"/>
    </source>
</evidence>
<evidence type="ECO:0000256" key="4">
    <source>
        <dbReference type="ARBA" id="ARBA00022553"/>
    </source>
</evidence>
<dbReference type="InterPro" id="IPR005467">
    <property type="entry name" value="His_kinase_dom"/>
</dbReference>
<keyword evidence="6 9" id="KW-0418">Kinase</keyword>
<dbReference type="InterPro" id="IPR004358">
    <property type="entry name" value="Sig_transdc_His_kin-like_C"/>
</dbReference>
<dbReference type="Proteomes" id="UP000673375">
    <property type="component" value="Unassembled WGS sequence"/>
</dbReference>
<dbReference type="CDD" id="cd00075">
    <property type="entry name" value="HATPase"/>
    <property type="match status" value="1"/>
</dbReference>
<dbReference type="SUPFAM" id="SSF47384">
    <property type="entry name" value="Homodimeric domain of signal transducing histidine kinase"/>
    <property type="match status" value="1"/>
</dbReference>
<keyword evidence="7" id="KW-0902">Two-component regulatory system</keyword>
<accession>A0ABS4CHX0</accession>
<dbReference type="Gene3D" id="1.10.287.130">
    <property type="match status" value="1"/>
</dbReference>
<proteinExistence type="predicted"/>
<reference evidence="9 10" key="1">
    <citation type="submission" date="2020-12" db="EMBL/GenBank/DDBJ databases">
        <title>Vagococcus allomyrinae sp. nov. and Enterococcus lavae sp. nov., isolated from the larvae of Allomyrina dichotoma.</title>
        <authorList>
            <person name="Lee S.D."/>
        </authorList>
    </citation>
    <scope>NUCLEOTIDE SEQUENCE [LARGE SCALE GENOMIC DNA]</scope>
    <source>
        <strain evidence="9 10">BWM-S5</strain>
    </source>
</reference>
<dbReference type="SMART" id="SM00387">
    <property type="entry name" value="HATPase_c"/>
    <property type="match status" value="1"/>
</dbReference>
<comment type="subcellular location">
    <subcellularLocation>
        <location evidence="2">Membrane</location>
    </subcellularLocation>
</comment>
<evidence type="ECO:0000313" key="9">
    <source>
        <dbReference type="EMBL" id="MBP1046172.1"/>
    </source>
</evidence>
<dbReference type="GO" id="GO:0016301">
    <property type="term" value="F:kinase activity"/>
    <property type="evidence" value="ECO:0007669"/>
    <property type="project" value="UniProtKB-KW"/>
</dbReference>
<evidence type="ECO:0000313" key="10">
    <source>
        <dbReference type="Proteomes" id="UP000673375"/>
    </source>
</evidence>
<evidence type="ECO:0000256" key="6">
    <source>
        <dbReference type="ARBA" id="ARBA00022777"/>
    </source>
</evidence>
<keyword evidence="10" id="KW-1185">Reference proteome</keyword>
<dbReference type="Gene3D" id="3.30.565.10">
    <property type="entry name" value="Histidine kinase-like ATPase, C-terminal domain"/>
    <property type="match status" value="1"/>
</dbReference>
<keyword evidence="4" id="KW-0597">Phosphoprotein</keyword>
<evidence type="ECO:0000256" key="7">
    <source>
        <dbReference type="ARBA" id="ARBA00023012"/>
    </source>
</evidence>
<dbReference type="InterPro" id="IPR036890">
    <property type="entry name" value="HATPase_C_sf"/>
</dbReference>
<dbReference type="PANTHER" id="PTHR45453:SF1">
    <property type="entry name" value="PHOSPHATE REGULON SENSOR PROTEIN PHOR"/>
    <property type="match status" value="1"/>
</dbReference>
<comment type="catalytic activity">
    <reaction evidence="1">
        <text>ATP + protein L-histidine = ADP + protein N-phospho-L-histidine.</text>
        <dbReference type="EC" id="2.7.13.3"/>
    </reaction>
</comment>
<evidence type="ECO:0000256" key="3">
    <source>
        <dbReference type="ARBA" id="ARBA00012438"/>
    </source>
</evidence>
<gene>
    <name evidence="9" type="ORF">I6N96_07740</name>
</gene>
<dbReference type="Pfam" id="PF02518">
    <property type="entry name" value="HATPase_c"/>
    <property type="match status" value="1"/>
</dbReference>
<comment type="caution">
    <text evidence="9">The sequence shown here is derived from an EMBL/GenBank/DDBJ whole genome shotgun (WGS) entry which is preliminary data.</text>
</comment>
<feature type="domain" description="Histidine kinase" evidence="8">
    <location>
        <begin position="93"/>
        <end position="311"/>
    </location>
</feature>
<dbReference type="InterPro" id="IPR036097">
    <property type="entry name" value="HisK_dim/P_sf"/>
</dbReference>
<dbReference type="CDD" id="cd00082">
    <property type="entry name" value="HisKA"/>
    <property type="match status" value="1"/>
</dbReference>
<organism evidence="9 10">
    <name type="scientific">Enterococcus larvae</name>
    <dbReference type="NCBI Taxonomy" id="2794352"/>
    <lineage>
        <taxon>Bacteria</taxon>
        <taxon>Bacillati</taxon>
        <taxon>Bacillota</taxon>
        <taxon>Bacilli</taxon>
        <taxon>Lactobacillales</taxon>
        <taxon>Enterococcaceae</taxon>
        <taxon>Enterococcus</taxon>
    </lineage>
</organism>
<dbReference type="InterPro" id="IPR003661">
    <property type="entry name" value="HisK_dim/P_dom"/>
</dbReference>
<dbReference type="PRINTS" id="PR00344">
    <property type="entry name" value="BCTRLSENSOR"/>
</dbReference>
<sequence>MWLYFSILLVLVLLLLLFHHLAYRRKVEQQLRTISTILTDLSVMKDSRQKIVLPQNAPLAEVGFSLNQLLADKNDEIYELHRIEQSQRTFLNHLAHDVRTPLTSLIGYLDAFDKGYLEQEQLQKYLPLVLKKAEQLKTLTDQLFFWFKLEDSREEPAHSIHLKRCDLNELTREITIQWIPLFEREKLIYQIEIEEKPLPFMIDQVTYTRIVENLLNNCLQHSQAEKICLSLKPEGKGVQLSIADNGIGISEKELPLIFQKLYRCDSARSQTGSGLGLAITKELVRRFEGTITVDSQKNQGTVFNVYLPNAELAVE</sequence>
<dbReference type="InterPro" id="IPR003594">
    <property type="entry name" value="HATPase_dom"/>
</dbReference>
<dbReference type="SUPFAM" id="SSF55874">
    <property type="entry name" value="ATPase domain of HSP90 chaperone/DNA topoisomerase II/histidine kinase"/>
    <property type="match status" value="1"/>
</dbReference>
<dbReference type="PROSITE" id="PS50109">
    <property type="entry name" value="HIS_KIN"/>
    <property type="match status" value="1"/>
</dbReference>
<evidence type="ECO:0000256" key="2">
    <source>
        <dbReference type="ARBA" id="ARBA00004370"/>
    </source>
</evidence>
<dbReference type="EC" id="2.7.13.3" evidence="3"/>
<dbReference type="Pfam" id="PF00512">
    <property type="entry name" value="HisKA"/>
    <property type="match status" value="1"/>
</dbReference>
<name>A0ABS4CHX0_9ENTE</name>
<keyword evidence="5" id="KW-0808">Transferase</keyword>
<evidence type="ECO:0000256" key="1">
    <source>
        <dbReference type="ARBA" id="ARBA00000085"/>
    </source>
</evidence>